<dbReference type="AlphaFoldDB" id="A0A2N7BT28"/>
<evidence type="ECO:0000313" key="2">
    <source>
        <dbReference type="Proteomes" id="UP000235778"/>
    </source>
</evidence>
<dbReference type="PANTHER" id="PTHR35528:SF3">
    <property type="entry name" value="BLL1675 PROTEIN"/>
    <property type="match status" value="1"/>
</dbReference>
<evidence type="ECO:0000313" key="1">
    <source>
        <dbReference type="EMBL" id="PME62724.1"/>
    </source>
</evidence>
<dbReference type="PANTHER" id="PTHR35528">
    <property type="entry name" value="BLL1675 PROTEIN"/>
    <property type="match status" value="1"/>
</dbReference>
<dbReference type="InterPro" id="IPR052183">
    <property type="entry name" value="IS_Transposase"/>
</dbReference>
<comment type="caution">
    <text evidence="1">The sequence shown here is derived from an EMBL/GenBank/DDBJ whole genome shotgun (WGS) entry which is preliminary data.</text>
</comment>
<reference evidence="2" key="1">
    <citation type="submission" date="2016-07" db="EMBL/GenBank/DDBJ databases">
        <title>Nontailed viruses are major unrecognized killers of bacteria in the ocean.</title>
        <authorList>
            <person name="Kauffman K."/>
            <person name="Hussain F."/>
            <person name="Yang J."/>
            <person name="Arevalo P."/>
            <person name="Brown J."/>
            <person name="Cutler M."/>
            <person name="Kelly L."/>
            <person name="Polz M.F."/>
        </authorList>
    </citation>
    <scope>NUCLEOTIDE SEQUENCE [LARGE SCALE GENOMIC DNA]</scope>
    <source>
        <strain evidence="2">10N.286.55.C1</strain>
    </source>
</reference>
<sequence>MFKSCHFPSEVILETVRYYLAYKLSYREIEEIQSERGVNVDHATINRWVIKFTPVLEHKARAKKKPVSTSWGMDET</sequence>
<dbReference type="Proteomes" id="UP000235778">
    <property type="component" value="Unassembled WGS sequence"/>
</dbReference>
<dbReference type="EMBL" id="MCSI01000125">
    <property type="protein sequence ID" value="PME62724.1"/>
    <property type="molecule type" value="Genomic_DNA"/>
</dbReference>
<accession>A0A2N7BT28</accession>
<organism evidence="1 2">
    <name type="scientific">Vibrio lentus</name>
    <dbReference type="NCBI Taxonomy" id="136468"/>
    <lineage>
        <taxon>Bacteria</taxon>
        <taxon>Pseudomonadati</taxon>
        <taxon>Pseudomonadota</taxon>
        <taxon>Gammaproteobacteria</taxon>
        <taxon>Vibrionales</taxon>
        <taxon>Vibrionaceae</taxon>
        <taxon>Vibrio</taxon>
    </lineage>
</organism>
<name>A0A2N7BT28_9VIBR</name>
<evidence type="ECO:0008006" key="3">
    <source>
        <dbReference type="Google" id="ProtNLM"/>
    </source>
</evidence>
<proteinExistence type="predicted"/>
<protein>
    <recommendedName>
        <fullName evidence="3">Transposase</fullName>
    </recommendedName>
</protein>
<gene>
    <name evidence="1" type="ORF">BCV30_09890</name>
</gene>